<evidence type="ECO:0000256" key="1">
    <source>
        <dbReference type="SAM" id="MobiDB-lite"/>
    </source>
</evidence>
<protein>
    <submittedName>
        <fullName evidence="4">RRP7 domain-containing protein</fullName>
    </submittedName>
</protein>
<dbReference type="Proteomes" id="UP000272942">
    <property type="component" value="Unassembled WGS sequence"/>
</dbReference>
<reference evidence="4" key="1">
    <citation type="submission" date="2016-06" db="UniProtKB">
        <authorList>
            <consortium name="WormBaseParasite"/>
        </authorList>
    </citation>
    <scope>IDENTIFICATION</scope>
</reference>
<proteinExistence type="predicted"/>
<dbReference type="EMBL" id="UZAN01041449">
    <property type="protein sequence ID" value="VDP73053.1"/>
    <property type="molecule type" value="Genomic_DNA"/>
</dbReference>
<feature type="compositionally biased region" description="Acidic residues" evidence="1">
    <location>
        <begin position="1"/>
        <end position="11"/>
    </location>
</feature>
<dbReference type="AlphaFoldDB" id="A0A183ACA9"/>
<feature type="compositionally biased region" description="Basic residues" evidence="1">
    <location>
        <begin position="88"/>
        <end position="99"/>
    </location>
</feature>
<organism evidence="4">
    <name type="scientific">Echinostoma caproni</name>
    <dbReference type="NCBI Taxonomy" id="27848"/>
    <lineage>
        <taxon>Eukaryota</taxon>
        <taxon>Metazoa</taxon>
        <taxon>Spiralia</taxon>
        <taxon>Lophotrochozoa</taxon>
        <taxon>Platyhelminthes</taxon>
        <taxon>Trematoda</taxon>
        <taxon>Digenea</taxon>
        <taxon>Plagiorchiida</taxon>
        <taxon>Echinostomata</taxon>
        <taxon>Echinostomatoidea</taxon>
        <taxon>Echinostomatidae</taxon>
        <taxon>Echinostoma</taxon>
    </lineage>
</organism>
<evidence type="ECO:0000313" key="4">
    <source>
        <dbReference type="WBParaSite" id="ECPE_0000460601-mRNA-1"/>
    </source>
</evidence>
<sequence>MCSSTDDDDDIVEPRDLNDTEPLDLPFSAKTDNQAVVVEPLTGKQKRRLERALRKQTGGTGRHFYRELRAEREQQMNSQAPDDTSAKSRIKSKKRTKRR</sequence>
<keyword evidence="3" id="KW-1185">Reference proteome</keyword>
<name>A0A183ACA9_9TREM</name>
<reference evidence="2 3" key="2">
    <citation type="submission" date="2018-11" db="EMBL/GenBank/DDBJ databases">
        <authorList>
            <consortium name="Pathogen Informatics"/>
        </authorList>
    </citation>
    <scope>NUCLEOTIDE SEQUENCE [LARGE SCALE GENOMIC DNA]</scope>
    <source>
        <strain evidence="2 3">Egypt</strain>
    </source>
</reference>
<evidence type="ECO:0000313" key="3">
    <source>
        <dbReference type="Proteomes" id="UP000272942"/>
    </source>
</evidence>
<evidence type="ECO:0000313" key="2">
    <source>
        <dbReference type="EMBL" id="VDP73053.1"/>
    </source>
</evidence>
<accession>A0A183ACA9</accession>
<gene>
    <name evidence="2" type="ORF">ECPE_LOCUS4594</name>
</gene>
<dbReference type="WBParaSite" id="ECPE_0000460601-mRNA-1">
    <property type="protein sequence ID" value="ECPE_0000460601-mRNA-1"/>
    <property type="gene ID" value="ECPE_0000460601"/>
</dbReference>
<feature type="compositionally biased region" description="Basic and acidic residues" evidence="1">
    <location>
        <begin position="64"/>
        <end position="74"/>
    </location>
</feature>
<feature type="region of interest" description="Disordered" evidence="1">
    <location>
        <begin position="1"/>
        <end position="99"/>
    </location>
</feature>